<sequence>MGFLSPHQLDTCCPLTRQHYLKQYPHLIPGRHVSSSAAARQSASDMWQKLKTTTRLASAHMSRTQPSKLISLSSREQIRRCLWY</sequence>
<proteinExistence type="predicted"/>
<organism evidence="1 2">
    <name type="scientific">Stephania cephalantha</name>
    <dbReference type="NCBI Taxonomy" id="152367"/>
    <lineage>
        <taxon>Eukaryota</taxon>
        <taxon>Viridiplantae</taxon>
        <taxon>Streptophyta</taxon>
        <taxon>Embryophyta</taxon>
        <taxon>Tracheophyta</taxon>
        <taxon>Spermatophyta</taxon>
        <taxon>Magnoliopsida</taxon>
        <taxon>Ranunculales</taxon>
        <taxon>Menispermaceae</taxon>
        <taxon>Menispermoideae</taxon>
        <taxon>Cissampelideae</taxon>
        <taxon>Stephania</taxon>
    </lineage>
</organism>
<accession>A0AAP0FDP9</accession>
<gene>
    <name evidence="1" type="ORF">Scep_022137</name>
</gene>
<dbReference type="AlphaFoldDB" id="A0AAP0FDP9"/>
<evidence type="ECO:0000313" key="1">
    <source>
        <dbReference type="EMBL" id="KAK9105293.1"/>
    </source>
</evidence>
<comment type="caution">
    <text evidence="1">The sequence shown here is derived from an EMBL/GenBank/DDBJ whole genome shotgun (WGS) entry which is preliminary data.</text>
</comment>
<evidence type="ECO:0000313" key="2">
    <source>
        <dbReference type="Proteomes" id="UP001419268"/>
    </source>
</evidence>
<reference evidence="1 2" key="1">
    <citation type="submission" date="2024-01" db="EMBL/GenBank/DDBJ databases">
        <title>Genome assemblies of Stephania.</title>
        <authorList>
            <person name="Yang L."/>
        </authorList>
    </citation>
    <scope>NUCLEOTIDE SEQUENCE [LARGE SCALE GENOMIC DNA]</scope>
    <source>
        <strain evidence="1">JXDWG</strain>
        <tissue evidence="1">Leaf</tissue>
    </source>
</reference>
<dbReference type="EMBL" id="JBBNAG010000009">
    <property type="protein sequence ID" value="KAK9105293.1"/>
    <property type="molecule type" value="Genomic_DNA"/>
</dbReference>
<dbReference type="Proteomes" id="UP001419268">
    <property type="component" value="Unassembled WGS sequence"/>
</dbReference>
<keyword evidence="2" id="KW-1185">Reference proteome</keyword>
<name>A0AAP0FDP9_9MAGN</name>
<protein>
    <submittedName>
        <fullName evidence="1">Uncharacterized protein</fullName>
    </submittedName>
</protein>